<evidence type="ECO:0000259" key="2">
    <source>
        <dbReference type="PROSITE" id="PS50943"/>
    </source>
</evidence>
<proteinExistence type="predicted"/>
<dbReference type="Gene3D" id="1.10.260.40">
    <property type="entry name" value="lambda repressor-like DNA-binding domains"/>
    <property type="match status" value="1"/>
</dbReference>
<comment type="caution">
    <text evidence="3">The sequence shown here is derived from an EMBL/GenBank/DDBJ whole genome shotgun (WGS) entry which is preliminary data.</text>
</comment>
<dbReference type="PROSITE" id="PS50943">
    <property type="entry name" value="HTH_CROC1"/>
    <property type="match status" value="1"/>
</dbReference>
<organism evidence="3 4">
    <name type="scientific">Streptomyces ossamyceticus</name>
    <dbReference type="NCBI Taxonomy" id="249581"/>
    <lineage>
        <taxon>Bacteria</taxon>
        <taxon>Bacillati</taxon>
        <taxon>Actinomycetota</taxon>
        <taxon>Actinomycetes</taxon>
        <taxon>Kitasatosporales</taxon>
        <taxon>Streptomycetaceae</taxon>
        <taxon>Streptomyces</taxon>
    </lineage>
</organism>
<dbReference type="InterPro" id="IPR001387">
    <property type="entry name" value="Cro/C1-type_HTH"/>
</dbReference>
<dbReference type="Proteomes" id="UP001550210">
    <property type="component" value="Unassembled WGS sequence"/>
</dbReference>
<evidence type="ECO:0000313" key="3">
    <source>
        <dbReference type="EMBL" id="MET9847529.1"/>
    </source>
</evidence>
<feature type="domain" description="HTH cro/C1-type" evidence="2">
    <location>
        <begin position="11"/>
        <end position="65"/>
    </location>
</feature>
<dbReference type="Pfam" id="PF01381">
    <property type="entry name" value="HTH_3"/>
    <property type="match status" value="1"/>
</dbReference>
<protein>
    <submittedName>
        <fullName evidence="3">Helix-turn-helix transcriptional regulator</fullName>
    </submittedName>
</protein>
<accession>A0ABV2V130</accession>
<dbReference type="RefSeq" id="WP_355398855.1">
    <property type="nucleotide sequence ID" value="NZ_JBEXPZ010000031.1"/>
</dbReference>
<dbReference type="PANTHER" id="PTHR46797:SF1">
    <property type="entry name" value="METHYLPHOSPHONATE SYNTHASE"/>
    <property type="match status" value="1"/>
</dbReference>
<dbReference type="EMBL" id="JBEXPZ010000031">
    <property type="protein sequence ID" value="MET9847529.1"/>
    <property type="molecule type" value="Genomic_DNA"/>
</dbReference>
<keyword evidence="4" id="KW-1185">Reference proteome</keyword>
<dbReference type="InterPro" id="IPR010982">
    <property type="entry name" value="Lambda_DNA-bd_dom_sf"/>
</dbReference>
<keyword evidence="1" id="KW-0238">DNA-binding</keyword>
<name>A0ABV2V130_9ACTN</name>
<dbReference type="CDD" id="cd00093">
    <property type="entry name" value="HTH_XRE"/>
    <property type="match status" value="1"/>
</dbReference>
<evidence type="ECO:0000256" key="1">
    <source>
        <dbReference type="ARBA" id="ARBA00023125"/>
    </source>
</evidence>
<dbReference type="PANTHER" id="PTHR46797">
    <property type="entry name" value="HTH-TYPE TRANSCRIPTIONAL REGULATOR"/>
    <property type="match status" value="1"/>
</dbReference>
<evidence type="ECO:0000313" key="4">
    <source>
        <dbReference type="Proteomes" id="UP001550210"/>
    </source>
</evidence>
<dbReference type="SMART" id="SM00530">
    <property type="entry name" value="HTH_XRE"/>
    <property type="match status" value="1"/>
</dbReference>
<sequence>MSARTFSPDALRQIRRDRGVTQVQLAATLGRSITSVSMYENGRSTPPVEVLAAIADALNAPMDAFVTGPARELVSA</sequence>
<gene>
    <name evidence="3" type="ORF">ABZZ21_23865</name>
</gene>
<reference evidence="3 4" key="1">
    <citation type="submission" date="2024-06" db="EMBL/GenBank/DDBJ databases">
        <title>The Natural Products Discovery Center: Release of the First 8490 Sequenced Strains for Exploring Actinobacteria Biosynthetic Diversity.</title>
        <authorList>
            <person name="Kalkreuter E."/>
            <person name="Kautsar S.A."/>
            <person name="Yang D."/>
            <person name="Bader C.D."/>
            <person name="Teijaro C.N."/>
            <person name="Fluegel L."/>
            <person name="Davis C.M."/>
            <person name="Simpson J.R."/>
            <person name="Lauterbach L."/>
            <person name="Steele A.D."/>
            <person name="Gui C."/>
            <person name="Meng S."/>
            <person name="Li G."/>
            <person name="Viehrig K."/>
            <person name="Ye F."/>
            <person name="Su P."/>
            <person name="Kiefer A.F."/>
            <person name="Nichols A."/>
            <person name="Cepeda A.J."/>
            <person name="Yan W."/>
            <person name="Fan B."/>
            <person name="Jiang Y."/>
            <person name="Adhikari A."/>
            <person name="Zheng C.-J."/>
            <person name="Schuster L."/>
            <person name="Cowan T.M."/>
            <person name="Smanski M.J."/>
            <person name="Chevrette M.G."/>
            <person name="De Carvalho L.P.S."/>
            <person name="Shen B."/>
        </authorList>
    </citation>
    <scope>NUCLEOTIDE SEQUENCE [LARGE SCALE GENOMIC DNA]</scope>
    <source>
        <strain evidence="3 4">NPDC006434</strain>
    </source>
</reference>
<dbReference type="InterPro" id="IPR050807">
    <property type="entry name" value="TransReg_Diox_bact_type"/>
</dbReference>
<dbReference type="SUPFAM" id="SSF47413">
    <property type="entry name" value="lambda repressor-like DNA-binding domains"/>
    <property type="match status" value="1"/>
</dbReference>